<keyword evidence="2" id="KW-1185">Reference proteome</keyword>
<dbReference type="Proteomes" id="UP000321118">
    <property type="component" value="Unassembled WGS sequence"/>
</dbReference>
<dbReference type="EMBL" id="BJUB01000017">
    <property type="protein sequence ID" value="GEK23491.1"/>
    <property type="molecule type" value="Genomic_DNA"/>
</dbReference>
<proteinExistence type="predicted"/>
<dbReference type="OrthoDB" id="8370557at2"/>
<name>A0A510VBV6_9CELL</name>
<dbReference type="Gene3D" id="3.40.50.1010">
    <property type="entry name" value="5'-nuclease"/>
    <property type="match status" value="1"/>
</dbReference>
<organism evidence="1 2">
    <name type="scientific">Cellulomonas xylanilytica</name>
    <dbReference type="NCBI Taxonomy" id="233583"/>
    <lineage>
        <taxon>Bacteria</taxon>
        <taxon>Bacillati</taxon>
        <taxon>Actinomycetota</taxon>
        <taxon>Actinomycetes</taxon>
        <taxon>Micrococcales</taxon>
        <taxon>Cellulomonadaceae</taxon>
        <taxon>Cellulomonas</taxon>
    </lineage>
</organism>
<dbReference type="InterPro" id="IPR044153">
    <property type="entry name" value="PIN_Pae0151-like"/>
</dbReference>
<dbReference type="RefSeq" id="WP_146931471.1">
    <property type="nucleotide sequence ID" value="NZ_BJUB01000017.1"/>
</dbReference>
<gene>
    <name evidence="1" type="ORF">CXY01_40110</name>
</gene>
<sequence>MTKFVVDAGAALRLAATDAPLPDAHELLAPTLLRSQALSAMHEAVHRGELTAAVARDRLARLNRLKIRLLGDGVLRKVAWTVADELGWESTYAAEYVALTRLQADYLVTLDDELARAVQGVVPTAPFDALLAPRS</sequence>
<evidence type="ECO:0008006" key="3">
    <source>
        <dbReference type="Google" id="ProtNLM"/>
    </source>
</evidence>
<evidence type="ECO:0000313" key="2">
    <source>
        <dbReference type="Proteomes" id="UP000321118"/>
    </source>
</evidence>
<evidence type="ECO:0000313" key="1">
    <source>
        <dbReference type="EMBL" id="GEK23491.1"/>
    </source>
</evidence>
<comment type="caution">
    <text evidence="1">The sequence shown here is derived from an EMBL/GenBank/DDBJ whole genome shotgun (WGS) entry which is preliminary data.</text>
</comment>
<dbReference type="CDD" id="cd09873">
    <property type="entry name" value="PIN_Pae0151-like"/>
    <property type="match status" value="1"/>
</dbReference>
<protein>
    <recommendedName>
        <fullName evidence="3">PIN domain-containing protein</fullName>
    </recommendedName>
</protein>
<dbReference type="AlphaFoldDB" id="A0A510VBV6"/>
<accession>A0A510VBV6</accession>
<reference evidence="1 2" key="1">
    <citation type="submission" date="2019-07" db="EMBL/GenBank/DDBJ databases">
        <title>Whole genome shotgun sequence of Cellulomonas xylanilytica NBRC 101102.</title>
        <authorList>
            <person name="Hosoyama A."/>
            <person name="Uohara A."/>
            <person name="Ohji S."/>
            <person name="Ichikawa N."/>
        </authorList>
    </citation>
    <scope>NUCLEOTIDE SEQUENCE [LARGE SCALE GENOMIC DNA]</scope>
    <source>
        <strain evidence="1 2">NBRC 101102</strain>
    </source>
</reference>